<accession>A0A2S8G297</accession>
<dbReference type="InterPro" id="IPR051451">
    <property type="entry name" value="PhoH2-like"/>
</dbReference>
<dbReference type="RefSeq" id="WP_105354012.1">
    <property type="nucleotide sequence ID" value="NZ_PUIB01000011.1"/>
</dbReference>
<keyword evidence="5" id="KW-0067">ATP-binding</keyword>
<evidence type="ECO:0000256" key="4">
    <source>
        <dbReference type="ARBA" id="ARBA00022741"/>
    </source>
</evidence>
<evidence type="ECO:0000256" key="5">
    <source>
        <dbReference type="ARBA" id="ARBA00022840"/>
    </source>
</evidence>
<evidence type="ECO:0000256" key="1">
    <source>
        <dbReference type="ARBA" id="ARBA00004496"/>
    </source>
</evidence>
<protein>
    <recommendedName>
        <fullName evidence="6">PhoH-like protein</fullName>
    </recommendedName>
</protein>
<keyword evidence="3" id="KW-0963">Cytoplasm</keyword>
<dbReference type="GO" id="GO:0005829">
    <property type="term" value="C:cytosol"/>
    <property type="evidence" value="ECO:0007669"/>
    <property type="project" value="TreeGrafter"/>
</dbReference>
<comment type="similarity">
    <text evidence="2">Belongs to the PhoH family.</text>
</comment>
<dbReference type="GO" id="GO:0005524">
    <property type="term" value="F:ATP binding"/>
    <property type="evidence" value="ECO:0007669"/>
    <property type="project" value="UniProtKB-KW"/>
</dbReference>
<dbReference type="Gene3D" id="3.40.50.300">
    <property type="entry name" value="P-loop containing nucleotide triphosphate hydrolases"/>
    <property type="match status" value="1"/>
</dbReference>
<comment type="caution">
    <text evidence="8">The sequence shown here is derived from an EMBL/GenBank/DDBJ whole genome shotgun (WGS) entry which is preliminary data.</text>
</comment>
<dbReference type="Proteomes" id="UP000239388">
    <property type="component" value="Unassembled WGS sequence"/>
</dbReference>
<comment type="subcellular location">
    <subcellularLocation>
        <location evidence="1">Cytoplasm</location>
    </subcellularLocation>
</comment>
<dbReference type="InterPro" id="IPR003714">
    <property type="entry name" value="PhoH"/>
</dbReference>
<dbReference type="OrthoDB" id="9773137at2"/>
<evidence type="ECO:0000256" key="6">
    <source>
        <dbReference type="ARBA" id="ARBA00039970"/>
    </source>
</evidence>
<gene>
    <name evidence="8" type="ORF">C5Y98_10875</name>
</gene>
<feature type="domain" description="PhoH-like protein" evidence="7">
    <location>
        <begin position="105"/>
        <end position="308"/>
    </location>
</feature>
<evidence type="ECO:0000256" key="2">
    <source>
        <dbReference type="ARBA" id="ARBA00010393"/>
    </source>
</evidence>
<dbReference type="SUPFAM" id="SSF52540">
    <property type="entry name" value="P-loop containing nucleoside triphosphate hydrolases"/>
    <property type="match status" value="1"/>
</dbReference>
<name>A0A2S8G297_9BACT</name>
<dbReference type="EMBL" id="PUIB01000011">
    <property type="protein sequence ID" value="PQO38543.1"/>
    <property type="molecule type" value="Genomic_DNA"/>
</dbReference>
<evidence type="ECO:0000313" key="8">
    <source>
        <dbReference type="EMBL" id="PQO38543.1"/>
    </source>
</evidence>
<dbReference type="FunFam" id="3.40.50.300:FF:000013">
    <property type="entry name" value="PhoH family ATPase"/>
    <property type="match status" value="1"/>
</dbReference>
<evidence type="ECO:0000259" key="7">
    <source>
        <dbReference type="Pfam" id="PF02562"/>
    </source>
</evidence>
<dbReference type="Pfam" id="PF02562">
    <property type="entry name" value="PhoH"/>
    <property type="match status" value="1"/>
</dbReference>
<evidence type="ECO:0000313" key="9">
    <source>
        <dbReference type="Proteomes" id="UP000239388"/>
    </source>
</evidence>
<evidence type="ECO:0000256" key="3">
    <source>
        <dbReference type="ARBA" id="ARBA00022490"/>
    </source>
</evidence>
<dbReference type="InterPro" id="IPR027417">
    <property type="entry name" value="P-loop_NTPase"/>
</dbReference>
<dbReference type="AlphaFoldDB" id="A0A2S8G297"/>
<keyword evidence="4" id="KW-0547">Nucleotide-binding</keyword>
<sequence length="321" mass="35960">MYEATIKFLDHASVLQLFGSRDQHLRRIRDSLNVTITHRDERVSISGEERAVAKAIRVVEDLRHRIERNGTLHKEDLDEALAEVEGEPIPRRTIPIATFQKGSSIKPRTPGQEKYVKAIRDHNMVFALGPAGTGKTYLAVAMAVEALLENRIGKIVLVRPAVEAGEQLGFLPGTLYEKINPYLRPMLDSLTEMMEPNLITQYMATDVIEVVPLAFMRGRTLKNAFIILDEAQNTTTAQMKMFLTRMGKDSRMVISGDITQNDLPPRVKSGLTDALYRLRNIDGICRVELTNADIQRHPLVQKIVDAYESGSDSDPASESPL</sequence>
<proteinExistence type="inferred from homology"/>
<reference evidence="8 9" key="1">
    <citation type="submission" date="2018-02" db="EMBL/GenBank/DDBJ databases">
        <title>Comparative genomes isolates from brazilian mangrove.</title>
        <authorList>
            <person name="Araujo J.E."/>
            <person name="Taketani R.G."/>
            <person name="Silva M.C.P."/>
            <person name="Loureco M.V."/>
            <person name="Andreote F.D."/>
        </authorList>
    </citation>
    <scope>NUCLEOTIDE SEQUENCE [LARGE SCALE GENOMIC DNA]</scope>
    <source>
        <strain evidence="8 9">NAP PRIS-MGV</strain>
    </source>
</reference>
<dbReference type="PANTHER" id="PTHR30473:SF1">
    <property type="entry name" value="PHOH-LIKE PROTEIN"/>
    <property type="match status" value="1"/>
</dbReference>
<organism evidence="8 9">
    <name type="scientific">Blastopirellula marina</name>
    <dbReference type="NCBI Taxonomy" id="124"/>
    <lineage>
        <taxon>Bacteria</taxon>
        <taxon>Pseudomonadati</taxon>
        <taxon>Planctomycetota</taxon>
        <taxon>Planctomycetia</taxon>
        <taxon>Pirellulales</taxon>
        <taxon>Pirellulaceae</taxon>
        <taxon>Blastopirellula</taxon>
    </lineage>
</organism>
<dbReference type="PANTHER" id="PTHR30473">
    <property type="entry name" value="PROTEIN PHOH"/>
    <property type="match status" value="1"/>
</dbReference>